<dbReference type="RefSeq" id="WP_160919051.1">
    <property type="nucleotide sequence ID" value="NZ_WMEY01000002.1"/>
</dbReference>
<dbReference type="Pfam" id="PF12697">
    <property type="entry name" value="Abhydrolase_6"/>
    <property type="match status" value="1"/>
</dbReference>
<reference evidence="2 3" key="1">
    <citation type="submission" date="2019-11" db="EMBL/GenBank/DDBJ databases">
        <title>Genome sequences of 17 halophilic strains isolated from different environments.</title>
        <authorList>
            <person name="Furrow R.E."/>
        </authorList>
    </citation>
    <scope>NUCLEOTIDE SEQUENCE [LARGE SCALE GENOMIC DNA]</scope>
    <source>
        <strain evidence="2 3">22506_14_FS</strain>
    </source>
</reference>
<organism evidence="2 3">
    <name type="scientific">Guptibacillus hwajinpoensis</name>
    <dbReference type="NCBI Taxonomy" id="208199"/>
    <lineage>
        <taxon>Bacteria</taxon>
        <taxon>Bacillati</taxon>
        <taxon>Bacillota</taxon>
        <taxon>Bacilli</taxon>
        <taxon>Bacillales</taxon>
        <taxon>Guptibacillaceae</taxon>
        <taxon>Guptibacillus</taxon>
    </lineage>
</organism>
<evidence type="ECO:0000313" key="2">
    <source>
        <dbReference type="EMBL" id="MYL63458.1"/>
    </source>
</evidence>
<keyword evidence="2" id="KW-0378">Hydrolase</keyword>
<dbReference type="InterPro" id="IPR050266">
    <property type="entry name" value="AB_hydrolase_sf"/>
</dbReference>
<evidence type="ECO:0000313" key="3">
    <source>
        <dbReference type="Proteomes" id="UP000447833"/>
    </source>
</evidence>
<proteinExistence type="predicted"/>
<dbReference type="Proteomes" id="UP000447833">
    <property type="component" value="Unassembled WGS sequence"/>
</dbReference>
<dbReference type="Gene3D" id="3.40.50.1820">
    <property type="entry name" value="alpha/beta hydrolase"/>
    <property type="match status" value="1"/>
</dbReference>
<dbReference type="GO" id="GO:0016787">
    <property type="term" value="F:hydrolase activity"/>
    <property type="evidence" value="ECO:0007669"/>
    <property type="project" value="UniProtKB-KW"/>
</dbReference>
<feature type="domain" description="AB hydrolase-1" evidence="1">
    <location>
        <begin position="5"/>
        <end position="214"/>
    </location>
</feature>
<gene>
    <name evidence="2" type="ORF">GLW07_08840</name>
</gene>
<dbReference type="EMBL" id="WMEY01000002">
    <property type="protein sequence ID" value="MYL63458.1"/>
    <property type="molecule type" value="Genomic_DNA"/>
</dbReference>
<accession>A0A845EY63</accession>
<dbReference type="SUPFAM" id="SSF53474">
    <property type="entry name" value="alpha/beta-Hydrolases"/>
    <property type="match status" value="1"/>
</dbReference>
<dbReference type="InterPro" id="IPR029058">
    <property type="entry name" value="AB_hydrolase_fold"/>
</dbReference>
<protein>
    <submittedName>
        <fullName evidence="2">Alpha/beta fold hydrolase</fullName>
    </submittedName>
</protein>
<sequence>MEKIYMLHGFMGTGKLHFKEQISHFGKQYVVDAVDLPGHGENEYSSQEEYFKDTLEWLIQYLEANGEGYLIGLSLGASLAIHTAMEKPNLVKGIMLTGYSPFIPKELEGIMENQYNHFLNIDKNDKETASYFEAVHGSKWNKTLRTVLHSMTFKYPTVTNVGLSSLKVPTLLLNGDQEQHEVKATSYVKSENPNLNVGLIPNAGHTANIDKPALYNYIIEEFISGVK</sequence>
<name>A0A845EY63_9BACL</name>
<dbReference type="InterPro" id="IPR000073">
    <property type="entry name" value="AB_hydrolase_1"/>
</dbReference>
<dbReference type="PANTHER" id="PTHR43798">
    <property type="entry name" value="MONOACYLGLYCEROL LIPASE"/>
    <property type="match status" value="1"/>
</dbReference>
<dbReference type="AlphaFoldDB" id="A0A845EY63"/>
<comment type="caution">
    <text evidence="2">The sequence shown here is derived from an EMBL/GenBank/DDBJ whole genome shotgun (WGS) entry which is preliminary data.</text>
</comment>
<evidence type="ECO:0000259" key="1">
    <source>
        <dbReference type="Pfam" id="PF12697"/>
    </source>
</evidence>